<evidence type="ECO:0000256" key="1">
    <source>
        <dbReference type="ARBA" id="ARBA00001946"/>
    </source>
</evidence>
<keyword evidence="7" id="KW-0067">ATP-binding</keyword>
<evidence type="ECO:0000256" key="5">
    <source>
        <dbReference type="ARBA" id="ARBA00022741"/>
    </source>
</evidence>
<keyword evidence="10" id="KW-0594">Phospholipid biosynthesis</keyword>
<evidence type="ECO:0000256" key="7">
    <source>
        <dbReference type="ARBA" id="ARBA00022840"/>
    </source>
</evidence>
<name>A0A7C3AQU5_9BACT</name>
<dbReference type="InterPro" id="IPR001206">
    <property type="entry name" value="Diacylglycerol_kinase_cat_dom"/>
</dbReference>
<evidence type="ECO:0000313" key="13">
    <source>
        <dbReference type="EMBL" id="HEX69842.1"/>
    </source>
</evidence>
<dbReference type="Gene3D" id="3.40.50.10330">
    <property type="entry name" value="Probable inorganic polyphosphate/atp-NAD kinase, domain 1"/>
    <property type="match status" value="1"/>
</dbReference>
<keyword evidence="3" id="KW-0808">Transferase</keyword>
<keyword evidence="4" id="KW-0479">Metal-binding</keyword>
<dbReference type="InterPro" id="IPR016064">
    <property type="entry name" value="NAD/diacylglycerol_kinase_sf"/>
</dbReference>
<keyword evidence="6 13" id="KW-0418">Kinase</keyword>
<dbReference type="GO" id="GO:0005524">
    <property type="term" value="F:ATP binding"/>
    <property type="evidence" value="ECO:0007669"/>
    <property type="project" value="UniProtKB-KW"/>
</dbReference>
<accession>A0A7C3AQU5</accession>
<gene>
    <name evidence="13" type="ORF">ENP13_01170</name>
</gene>
<reference evidence="13" key="1">
    <citation type="journal article" date="2020" name="mSystems">
        <title>Genome- and Community-Level Interaction Insights into Carbon Utilization and Element Cycling Functions of Hydrothermarchaeota in Hydrothermal Sediment.</title>
        <authorList>
            <person name="Zhou Z."/>
            <person name="Liu Y."/>
            <person name="Xu W."/>
            <person name="Pan J."/>
            <person name="Luo Z.H."/>
            <person name="Li M."/>
        </authorList>
    </citation>
    <scope>NUCLEOTIDE SEQUENCE [LARGE SCALE GENOMIC DNA]</scope>
    <source>
        <strain evidence="13">SpSt-192</strain>
    </source>
</reference>
<dbReference type="EMBL" id="DSID01000094">
    <property type="protein sequence ID" value="HEX69842.1"/>
    <property type="molecule type" value="Genomic_DNA"/>
</dbReference>
<keyword evidence="5" id="KW-0547">Nucleotide-binding</keyword>
<dbReference type="InterPro" id="IPR005218">
    <property type="entry name" value="Diacylglycerol/lipid_kinase"/>
</dbReference>
<sequence>MSREIQRHVRPIWPDTGYVVETAHAIVNPASGSGRPARAWPALKRRLETLGLRVEEEHTSGLGDATLIARQLLQRGARELIVVGGDGTLNEVVNGYLGPDGQPIARDAVLTIVPCGTGRDFPRLFGITRPEQVVSLLRDGEVCRVDIGVVEYCSPSGRPERRYFVNMADVGLGAETAAWVSQSAKMFGGFLAYLLGAARTILRYRSRPLELRVDGDPVHRGPALMVALANGRFHAGGMRIAPMASVTDGMLEVFILHDVSRWQLLTSLLPAVYRGGHIGHPAVQHWQARRVTIHAPEPLRIELDGEQPGFTDVTASVLPRAVAFRVPRGTCEGMGRG</sequence>
<dbReference type="InterPro" id="IPR050187">
    <property type="entry name" value="Lipid_Phosphate_FormReg"/>
</dbReference>
<evidence type="ECO:0000256" key="9">
    <source>
        <dbReference type="ARBA" id="ARBA00023098"/>
    </source>
</evidence>
<evidence type="ECO:0000256" key="3">
    <source>
        <dbReference type="ARBA" id="ARBA00022679"/>
    </source>
</evidence>
<dbReference type="AlphaFoldDB" id="A0A7C3AQU5"/>
<proteinExistence type="predicted"/>
<dbReference type="InterPro" id="IPR045540">
    <property type="entry name" value="YegS/DAGK_C"/>
</dbReference>
<evidence type="ECO:0000256" key="2">
    <source>
        <dbReference type="ARBA" id="ARBA00022516"/>
    </source>
</evidence>
<evidence type="ECO:0000256" key="6">
    <source>
        <dbReference type="ARBA" id="ARBA00022777"/>
    </source>
</evidence>
<dbReference type="SMART" id="SM00046">
    <property type="entry name" value="DAGKc"/>
    <property type="match status" value="1"/>
</dbReference>
<dbReference type="SUPFAM" id="SSF111331">
    <property type="entry name" value="NAD kinase/diacylglycerol kinase-like"/>
    <property type="match status" value="1"/>
</dbReference>
<evidence type="ECO:0000256" key="4">
    <source>
        <dbReference type="ARBA" id="ARBA00022723"/>
    </source>
</evidence>
<keyword evidence="9" id="KW-0443">Lipid metabolism</keyword>
<comment type="cofactor">
    <cofactor evidence="1">
        <name>Mg(2+)</name>
        <dbReference type="ChEBI" id="CHEBI:18420"/>
    </cofactor>
</comment>
<organism evidence="13">
    <name type="scientific">Thermorudis sp</name>
    <dbReference type="NCBI Taxonomy" id="1969470"/>
    <lineage>
        <taxon>Bacteria</taxon>
        <taxon>Pseudomonadati</taxon>
        <taxon>Thermomicrobiota</taxon>
        <taxon>Thermomicrobia</taxon>
        <taxon>Thermomicrobia incertae sedis</taxon>
        <taxon>Thermorudis</taxon>
    </lineage>
</organism>
<keyword evidence="2" id="KW-0444">Lipid biosynthesis</keyword>
<dbReference type="GO" id="GO:0005886">
    <property type="term" value="C:plasma membrane"/>
    <property type="evidence" value="ECO:0007669"/>
    <property type="project" value="TreeGrafter"/>
</dbReference>
<evidence type="ECO:0000256" key="11">
    <source>
        <dbReference type="ARBA" id="ARBA00023264"/>
    </source>
</evidence>
<evidence type="ECO:0000256" key="10">
    <source>
        <dbReference type="ARBA" id="ARBA00023209"/>
    </source>
</evidence>
<dbReference type="PROSITE" id="PS50146">
    <property type="entry name" value="DAGK"/>
    <property type="match status" value="1"/>
</dbReference>
<evidence type="ECO:0000256" key="8">
    <source>
        <dbReference type="ARBA" id="ARBA00022842"/>
    </source>
</evidence>
<dbReference type="Pfam" id="PF19279">
    <property type="entry name" value="YegS_C"/>
    <property type="match status" value="1"/>
</dbReference>
<evidence type="ECO:0000259" key="12">
    <source>
        <dbReference type="PROSITE" id="PS50146"/>
    </source>
</evidence>
<dbReference type="GO" id="GO:0046872">
    <property type="term" value="F:metal ion binding"/>
    <property type="evidence" value="ECO:0007669"/>
    <property type="project" value="UniProtKB-KW"/>
</dbReference>
<dbReference type="PANTHER" id="PTHR12358:SF106">
    <property type="entry name" value="LIPID KINASE YEGS"/>
    <property type="match status" value="1"/>
</dbReference>
<dbReference type="GO" id="GO:0008654">
    <property type="term" value="P:phospholipid biosynthetic process"/>
    <property type="evidence" value="ECO:0007669"/>
    <property type="project" value="UniProtKB-KW"/>
</dbReference>
<keyword evidence="11" id="KW-1208">Phospholipid metabolism</keyword>
<keyword evidence="8" id="KW-0460">Magnesium</keyword>
<dbReference type="InterPro" id="IPR017438">
    <property type="entry name" value="ATP-NAD_kinase_N"/>
</dbReference>
<dbReference type="NCBIfam" id="TIGR00147">
    <property type="entry name" value="YegS/Rv2252/BmrU family lipid kinase"/>
    <property type="match status" value="1"/>
</dbReference>
<feature type="domain" description="DAGKc" evidence="12">
    <location>
        <begin position="18"/>
        <end position="153"/>
    </location>
</feature>
<comment type="caution">
    <text evidence="13">The sequence shown here is derived from an EMBL/GenBank/DDBJ whole genome shotgun (WGS) entry which is preliminary data.</text>
</comment>
<dbReference type="Gene3D" id="2.60.200.40">
    <property type="match status" value="1"/>
</dbReference>
<protein>
    <submittedName>
        <fullName evidence="13">Diacylglycerol kinase family lipid kinase</fullName>
    </submittedName>
</protein>
<dbReference type="PANTHER" id="PTHR12358">
    <property type="entry name" value="SPHINGOSINE KINASE"/>
    <property type="match status" value="1"/>
</dbReference>
<dbReference type="Pfam" id="PF00781">
    <property type="entry name" value="DAGK_cat"/>
    <property type="match status" value="1"/>
</dbReference>
<dbReference type="GO" id="GO:0016301">
    <property type="term" value="F:kinase activity"/>
    <property type="evidence" value="ECO:0007669"/>
    <property type="project" value="UniProtKB-KW"/>
</dbReference>